<comment type="caution">
    <text evidence="1">The sequence shown here is derived from an EMBL/GenBank/DDBJ whole genome shotgun (WGS) entry which is preliminary data.</text>
</comment>
<dbReference type="Proteomes" id="UP000233417">
    <property type="component" value="Unassembled WGS sequence"/>
</dbReference>
<proteinExistence type="predicted"/>
<evidence type="ECO:0000313" key="2">
    <source>
        <dbReference type="Proteomes" id="UP000233417"/>
    </source>
</evidence>
<protein>
    <submittedName>
        <fullName evidence="1">Uncharacterized protein</fullName>
    </submittedName>
</protein>
<gene>
    <name evidence="1" type="ORF">CVU76_03625</name>
</gene>
<dbReference type="EMBL" id="PHAO01000001">
    <property type="protein sequence ID" value="PKN03082.1"/>
    <property type="molecule type" value="Genomic_DNA"/>
</dbReference>
<organism evidence="1 2">
    <name type="scientific">Candidatus Dojkabacteria bacterium HGW-Dojkabacteria-1</name>
    <dbReference type="NCBI Taxonomy" id="2013761"/>
    <lineage>
        <taxon>Bacteria</taxon>
        <taxon>Candidatus Dojkabacteria</taxon>
    </lineage>
</organism>
<dbReference type="AlphaFoldDB" id="A0A2N2F4E6"/>
<accession>A0A2N2F4E6</accession>
<name>A0A2N2F4E6_9BACT</name>
<evidence type="ECO:0000313" key="1">
    <source>
        <dbReference type="EMBL" id="PKN03082.1"/>
    </source>
</evidence>
<reference evidence="1 2" key="1">
    <citation type="journal article" date="2017" name="ISME J.">
        <title>Potential for microbial H2 and metal transformations associated with novel bacteria and archaea in deep terrestrial subsurface sediments.</title>
        <authorList>
            <person name="Hernsdorf A.W."/>
            <person name="Amano Y."/>
            <person name="Miyakawa K."/>
            <person name="Ise K."/>
            <person name="Suzuki Y."/>
            <person name="Anantharaman K."/>
            <person name="Probst A."/>
            <person name="Burstein D."/>
            <person name="Thomas B.C."/>
            <person name="Banfield J.F."/>
        </authorList>
    </citation>
    <scope>NUCLEOTIDE SEQUENCE [LARGE SCALE GENOMIC DNA]</scope>
    <source>
        <strain evidence="1">HGW-Dojkabacteria-1</strain>
    </source>
</reference>
<sequence>MEEFRSIQEKFVNILLASGFSEQEALRVSSTFFFSWFKSQTEEHKTPQAYETSVKEFLVRLKQNH</sequence>